<gene>
    <name evidence="2" type="ORF">GCM10011369_29710</name>
</gene>
<dbReference type="GO" id="GO:0006629">
    <property type="term" value="P:lipid metabolic process"/>
    <property type="evidence" value="ECO:0007669"/>
    <property type="project" value="InterPro"/>
</dbReference>
<proteinExistence type="predicted"/>
<dbReference type="AlphaFoldDB" id="A0A8J2U891"/>
<dbReference type="SUPFAM" id="SSF51695">
    <property type="entry name" value="PLC-like phosphodiesterases"/>
    <property type="match status" value="1"/>
</dbReference>
<evidence type="ECO:0000259" key="1">
    <source>
        <dbReference type="PROSITE" id="PS51704"/>
    </source>
</evidence>
<accession>A0A8J2U891</accession>
<organism evidence="2 3">
    <name type="scientific">Neiella marina</name>
    <dbReference type="NCBI Taxonomy" id="508461"/>
    <lineage>
        <taxon>Bacteria</taxon>
        <taxon>Pseudomonadati</taxon>
        <taxon>Pseudomonadota</taxon>
        <taxon>Gammaproteobacteria</taxon>
        <taxon>Alteromonadales</taxon>
        <taxon>Echinimonadaceae</taxon>
        <taxon>Neiella</taxon>
    </lineage>
</organism>
<dbReference type="InterPro" id="IPR030395">
    <property type="entry name" value="GP_PDE_dom"/>
</dbReference>
<dbReference type="PANTHER" id="PTHR46211:SF1">
    <property type="entry name" value="GLYCEROPHOSPHODIESTER PHOSPHODIESTERASE, CYTOPLASMIC"/>
    <property type="match status" value="1"/>
</dbReference>
<name>A0A8J2U891_9GAMM</name>
<dbReference type="PROSITE" id="PS51704">
    <property type="entry name" value="GP_PDE"/>
    <property type="match status" value="1"/>
</dbReference>
<dbReference type="PANTHER" id="PTHR46211">
    <property type="entry name" value="GLYCEROPHOSPHORYL DIESTER PHOSPHODIESTERASE"/>
    <property type="match status" value="1"/>
</dbReference>
<protein>
    <submittedName>
        <fullName evidence="2">Glycerophosphoryl diester phosphodiesterase</fullName>
    </submittedName>
</protein>
<dbReference type="InterPro" id="IPR017946">
    <property type="entry name" value="PLC-like_Pdiesterase_TIM-brl"/>
</dbReference>
<sequence>MQVFAHRGASGDNPENTLIAIERAIQFDADGIEIDVQLADDQVMVFHDRWLHRTTNGIGRLRDASFEQLRQLKTHGDQQIPTLLEVLDCIRGRCQLNVELKHKEVAGPTLNALDFAVEQLGFAPEQLIVSSFHHRLLSELRYNWPQYNYAGLTASVPLDLAEFAQRIGCSAVHMDVANLDDDLIKDAHRRGLQVRVYTVDEVDDVIALQAQGVDGIFSNYPSRAIAALKPKEPSGEKATHGSGVST</sequence>
<reference evidence="3" key="1">
    <citation type="journal article" date="2019" name="Int. J. Syst. Evol. Microbiol.">
        <title>The Global Catalogue of Microorganisms (GCM) 10K type strain sequencing project: providing services to taxonomists for standard genome sequencing and annotation.</title>
        <authorList>
            <consortium name="The Broad Institute Genomics Platform"/>
            <consortium name="The Broad Institute Genome Sequencing Center for Infectious Disease"/>
            <person name="Wu L."/>
            <person name="Ma J."/>
        </authorList>
    </citation>
    <scope>NUCLEOTIDE SEQUENCE [LARGE SCALE GENOMIC DNA]</scope>
    <source>
        <strain evidence="3">CGMCC 1.10130</strain>
    </source>
</reference>
<comment type="caution">
    <text evidence="2">The sequence shown here is derived from an EMBL/GenBank/DDBJ whole genome shotgun (WGS) entry which is preliminary data.</text>
</comment>
<keyword evidence="3" id="KW-1185">Reference proteome</keyword>
<dbReference type="Gene3D" id="3.20.20.190">
    <property type="entry name" value="Phosphatidylinositol (PI) phosphodiesterase"/>
    <property type="match status" value="1"/>
</dbReference>
<dbReference type="OrthoDB" id="9795622at2"/>
<dbReference type="Proteomes" id="UP000619743">
    <property type="component" value="Unassembled WGS sequence"/>
</dbReference>
<feature type="domain" description="GP-PDE" evidence="1">
    <location>
        <begin position="1"/>
        <end position="228"/>
    </location>
</feature>
<evidence type="ECO:0000313" key="2">
    <source>
        <dbReference type="EMBL" id="GGA85727.1"/>
    </source>
</evidence>
<dbReference type="RefSeq" id="WP_087506874.1">
    <property type="nucleotide sequence ID" value="NZ_BMDX01000018.1"/>
</dbReference>
<dbReference type="GO" id="GO:0008081">
    <property type="term" value="F:phosphoric diester hydrolase activity"/>
    <property type="evidence" value="ECO:0007669"/>
    <property type="project" value="InterPro"/>
</dbReference>
<evidence type="ECO:0000313" key="3">
    <source>
        <dbReference type="Proteomes" id="UP000619743"/>
    </source>
</evidence>
<dbReference type="EMBL" id="BMDX01000018">
    <property type="protein sequence ID" value="GGA85727.1"/>
    <property type="molecule type" value="Genomic_DNA"/>
</dbReference>
<dbReference type="Pfam" id="PF03009">
    <property type="entry name" value="GDPD"/>
    <property type="match status" value="1"/>
</dbReference>